<gene>
    <name evidence="1" type="ORF">DFR76_11651</name>
</gene>
<dbReference type="Proteomes" id="UP000254869">
    <property type="component" value="Unassembled WGS sequence"/>
</dbReference>
<keyword evidence="1" id="KW-0808">Transferase</keyword>
<accession>A0A370HP53</accession>
<dbReference type="STRING" id="1210086.GCA_001613105_06276"/>
<proteinExistence type="predicted"/>
<evidence type="ECO:0000313" key="1">
    <source>
        <dbReference type="EMBL" id="RDI60319.1"/>
    </source>
</evidence>
<dbReference type="Pfam" id="PF13489">
    <property type="entry name" value="Methyltransf_23"/>
    <property type="match status" value="1"/>
</dbReference>
<dbReference type="AlphaFoldDB" id="A0A370HP53"/>
<dbReference type="Gene3D" id="3.40.50.150">
    <property type="entry name" value="Vaccinia Virus protein VP39"/>
    <property type="match status" value="1"/>
</dbReference>
<dbReference type="GO" id="GO:0032259">
    <property type="term" value="P:methylation"/>
    <property type="evidence" value="ECO:0007669"/>
    <property type="project" value="UniProtKB-KW"/>
</dbReference>
<dbReference type="SUPFAM" id="SSF53335">
    <property type="entry name" value="S-adenosyl-L-methionine-dependent methyltransferases"/>
    <property type="match status" value="1"/>
</dbReference>
<protein>
    <submittedName>
        <fullName evidence="1">2-ketoarginine methyltransferase</fullName>
    </submittedName>
</protein>
<keyword evidence="2" id="KW-1185">Reference proteome</keyword>
<name>A0A370HP53_9NOCA</name>
<dbReference type="EMBL" id="QQBC01000016">
    <property type="protein sequence ID" value="RDI60319.1"/>
    <property type="molecule type" value="Genomic_DNA"/>
</dbReference>
<dbReference type="CDD" id="cd02440">
    <property type="entry name" value="AdoMet_MTases"/>
    <property type="match status" value="1"/>
</dbReference>
<comment type="caution">
    <text evidence="1">The sequence shown here is derived from an EMBL/GenBank/DDBJ whole genome shotgun (WGS) entry which is preliminary data.</text>
</comment>
<keyword evidence="1" id="KW-0489">Methyltransferase</keyword>
<sequence length="348" mass="38447">MTGDEQKGTTDMLSRERLIDALEPFSGYVQAAVLYNLIEHGILEQIVVNGIPARKALATAGLTPERTEALALFLNTAGYTDNDSATDKLVGIWEARGWYQMMIGGYGRTFLEIGRGFTDPAAVPRDGRMVGVGSCEISVHDAIPLVQRVLDRRGKTYRSGIDLGCGSGIFLTTLAERFPEMRLTGIEPSPEGAAAAVEFVAGSPHADRIEIANADAIGFLEKTGERFDFAIISFVIHEILGQDGELGVREFLRSLFETNPGVELLVIDIDYCWDDPERMRDPHCVNYYNHYFLLHPFTDQRLRPKQYWVDLFDSAGLEIVVEDVDTPGLDETGIVTALLVRAKDAVDD</sequence>
<dbReference type="GO" id="GO:0008168">
    <property type="term" value="F:methyltransferase activity"/>
    <property type="evidence" value="ECO:0007669"/>
    <property type="project" value="UniProtKB-KW"/>
</dbReference>
<reference evidence="1 2" key="1">
    <citation type="submission" date="2018-07" db="EMBL/GenBank/DDBJ databases">
        <title>Genomic Encyclopedia of Type Strains, Phase IV (KMG-IV): sequencing the most valuable type-strain genomes for metagenomic binning, comparative biology and taxonomic classification.</title>
        <authorList>
            <person name="Goeker M."/>
        </authorList>
    </citation>
    <scope>NUCLEOTIDE SEQUENCE [LARGE SCALE GENOMIC DNA]</scope>
    <source>
        <strain evidence="1 2">DSM 44290</strain>
    </source>
</reference>
<organism evidence="1 2">
    <name type="scientific">Nocardia pseudobrasiliensis</name>
    <dbReference type="NCBI Taxonomy" id="45979"/>
    <lineage>
        <taxon>Bacteria</taxon>
        <taxon>Bacillati</taxon>
        <taxon>Actinomycetota</taxon>
        <taxon>Actinomycetes</taxon>
        <taxon>Mycobacteriales</taxon>
        <taxon>Nocardiaceae</taxon>
        <taxon>Nocardia</taxon>
    </lineage>
</organism>
<dbReference type="InterPro" id="IPR029063">
    <property type="entry name" value="SAM-dependent_MTases_sf"/>
</dbReference>
<evidence type="ECO:0000313" key="2">
    <source>
        <dbReference type="Proteomes" id="UP000254869"/>
    </source>
</evidence>